<reference evidence="3 4" key="1">
    <citation type="submission" date="2020-08" db="EMBL/GenBank/DDBJ databases">
        <title>Genomic Encyclopedia of Type Strains, Phase III (KMG-III): the genomes of soil and plant-associated and newly described type strains.</title>
        <authorList>
            <person name="Whitman W."/>
        </authorList>
    </citation>
    <scope>NUCLEOTIDE SEQUENCE [LARGE SCALE GENOMIC DNA]</scope>
    <source>
        <strain evidence="3 4">CECT 3273</strain>
    </source>
</reference>
<organism evidence="3 4">
    <name type="scientific">Streptomyces griseomycini</name>
    <dbReference type="NCBI Taxonomy" id="66895"/>
    <lineage>
        <taxon>Bacteria</taxon>
        <taxon>Bacillati</taxon>
        <taxon>Actinomycetota</taxon>
        <taxon>Actinomycetes</taxon>
        <taxon>Kitasatosporales</taxon>
        <taxon>Streptomycetaceae</taxon>
        <taxon>Streptomyces</taxon>
    </lineage>
</organism>
<sequence length="199" mass="20534">MTGSRRAARPRRGLLADGRPAHPGTDALSASVAGRRAARGPERGNRAAAPLQHSPLLVLAPPGAWEAGAVVVPVDPMHESGEATHVLRDAGAAAPVRSGRARRAYPRDTAAGPPVRTLRTLERLPGAPDADGPTGTIRAGHEARGRGGPGVRGTRPGGPESPHRGERGRPDPRCGPPPHGAAPRSGRRRVPPRRPPTGP</sequence>
<dbReference type="AlphaFoldDB" id="A0A7W7V819"/>
<accession>A0A7W7V819</accession>
<gene>
    <name evidence="3" type="ORF">FHS37_004865</name>
</gene>
<dbReference type="Gene3D" id="3.40.50.980">
    <property type="match status" value="1"/>
</dbReference>
<dbReference type="Proteomes" id="UP000579523">
    <property type="component" value="Unassembled WGS sequence"/>
</dbReference>
<feature type="region of interest" description="Disordered" evidence="1">
    <location>
        <begin position="1"/>
        <end position="54"/>
    </location>
</feature>
<dbReference type="InterPro" id="IPR000873">
    <property type="entry name" value="AMP-dep_synth/lig_dom"/>
</dbReference>
<keyword evidence="4" id="KW-1185">Reference proteome</keyword>
<evidence type="ECO:0000256" key="1">
    <source>
        <dbReference type="SAM" id="MobiDB-lite"/>
    </source>
</evidence>
<dbReference type="SUPFAM" id="SSF56801">
    <property type="entry name" value="Acetyl-CoA synthetase-like"/>
    <property type="match status" value="1"/>
</dbReference>
<feature type="region of interest" description="Disordered" evidence="1">
    <location>
        <begin position="87"/>
        <end position="199"/>
    </location>
</feature>
<feature type="compositionally biased region" description="Basic residues" evidence="1">
    <location>
        <begin position="1"/>
        <end position="12"/>
    </location>
</feature>
<dbReference type="Pfam" id="PF00501">
    <property type="entry name" value="AMP-binding"/>
    <property type="match status" value="1"/>
</dbReference>
<feature type="domain" description="AMP-dependent synthetase/ligase" evidence="2">
    <location>
        <begin position="37"/>
        <end position="96"/>
    </location>
</feature>
<dbReference type="EMBL" id="JACHJI010000008">
    <property type="protein sequence ID" value="MBB4900794.1"/>
    <property type="molecule type" value="Genomic_DNA"/>
</dbReference>
<proteinExistence type="predicted"/>
<evidence type="ECO:0000313" key="3">
    <source>
        <dbReference type="EMBL" id="MBB4900794.1"/>
    </source>
</evidence>
<comment type="caution">
    <text evidence="3">The sequence shown here is derived from an EMBL/GenBank/DDBJ whole genome shotgun (WGS) entry which is preliminary data.</text>
</comment>
<evidence type="ECO:0000259" key="2">
    <source>
        <dbReference type="Pfam" id="PF00501"/>
    </source>
</evidence>
<feature type="compositionally biased region" description="Basic and acidic residues" evidence="1">
    <location>
        <begin position="161"/>
        <end position="172"/>
    </location>
</feature>
<name>A0A7W7V819_9ACTN</name>
<evidence type="ECO:0000313" key="4">
    <source>
        <dbReference type="Proteomes" id="UP000579523"/>
    </source>
</evidence>
<protein>
    <recommendedName>
        <fullName evidence="2">AMP-dependent synthetase/ligase domain-containing protein</fullName>
    </recommendedName>
</protein>